<proteinExistence type="predicted"/>
<sequence>MFAGQYNHTPGGRGAGDDRYTITATAAGPRHGTVLPVTGAEYERLPAACPEGLS</sequence>
<protein>
    <submittedName>
        <fullName evidence="2">Uncharacterized protein</fullName>
    </submittedName>
</protein>
<evidence type="ECO:0000313" key="3">
    <source>
        <dbReference type="Proteomes" id="UP000618795"/>
    </source>
</evidence>
<keyword evidence="3" id="KW-1185">Reference proteome</keyword>
<comment type="caution">
    <text evidence="2">The sequence shown here is derived from an EMBL/GenBank/DDBJ whole genome shotgun (WGS) entry which is preliminary data.</text>
</comment>
<evidence type="ECO:0000313" key="2">
    <source>
        <dbReference type="EMBL" id="GGV16686.1"/>
    </source>
</evidence>
<reference evidence="2" key="2">
    <citation type="submission" date="2020-09" db="EMBL/GenBank/DDBJ databases">
        <authorList>
            <person name="Sun Q."/>
            <person name="Ohkuma M."/>
        </authorList>
    </citation>
    <scope>NUCLEOTIDE SEQUENCE</scope>
    <source>
        <strain evidence="2">JCM 4369</strain>
    </source>
</reference>
<reference evidence="2" key="1">
    <citation type="journal article" date="2014" name="Int. J. Syst. Evol. Microbiol.">
        <title>Complete genome sequence of Corynebacterium casei LMG S-19264T (=DSM 44701T), isolated from a smear-ripened cheese.</title>
        <authorList>
            <consortium name="US DOE Joint Genome Institute (JGI-PGF)"/>
            <person name="Walter F."/>
            <person name="Albersmeier A."/>
            <person name="Kalinowski J."/>
            <person name="Ruckert C."/>
        </authorList>
    </citation>
    <scope>NUCLEOTIDE SEQUENCE</scope>
    <source>
        <strain evidence="2">JCM 4369</strain>
    </source>
</reference>
<feature type="region of interest" description="Disordered" evidence="1">
    <location>
        <begin position="1"/>
        <end position="20"/>
    </location>
</feature>
<dbReference type="AlphaFoldDB" id="A0A918IGS2"/>
<name>A0A918IGS2_9ACTN</name>
<evidence type="ECO:0000256" key="1">
    <source>
        <dbReference type="SAM" id="MobiDB-lite"/>
    </source>
</evidence>
<gene>
    <name evidence="2" type="ORF">GCM10010260_64990</name>
</gene>
<accession>A0A918IGS2</accession>
<dbReference type="Proteomes" id="UP000618795">
    <property type="component" value="Unassembled WGS sequence"/>
</dbReference>
<organism evidence="2 3">
    <name type="scientific">Streptomyces filipinensis</name>
    <dbReference type="NCBI Taxonomy" id="66887"/>
    <lineage>
        <taxon>Bacteria</taxon>
        <taxon>Bacillati</taxon>
        <taxon>Actinomycetota</taxon>
        <taxon>Actinomycetes</taxon>
        <taxon>Kitasatosporales</taxon>
        <taxon>Streptomycetaceae</taxon>
        <taxon>Streptomyces</taxon>
    </lineage>
</organism>
<dbReference type="EMBL" id="BMTD01000018">
    <property type="protein sequence ID" value="GGV16686.1"/>
    <property type="molecule type" value="Genomic_DNA"/>
</dbReference>